<keyword evidence="4" id="KW-1185">Reference proteome</keyword>
<name>A0A5C5WVX0_9BACT</name>
<feature type="domain" description="Pyrrolo-quinoline quinone repeat" evidence="2">
    <location>
        <begin position="237"/>
        <end position="406"/>
    </location>
</feature>
<organism evidence="3 4">
    <name type="scientific">Rubripirellula amarantea</name>
    <dbReference type="NCBI Taxonomy" id="2527999"/>
    <lineage>
        <taxon>Bacteria</taxon>
        <taxon>Pseudomonadati</taxon>
        <taxon>Planctomycetota</taxon>
        <taxon>Planctomycetia</taxon>
        <taxon>Pirellulales</taxon>
        <taxon>Pirellulaceae</taxon>
        <taxon>Rubripirellula</taxon>
    </lineage>
</organism>
<keyword evidence="1" id="KW-0732">Signal</keyword>
<dbReference type="Proteomes" id="UP000316598">
    <property type="component" value="Unassembled WGS sequence"/>
</dbReference>
<dbReference type="RefSeq" id="WP_146514114.1">
    <property type="nucleotide sequence ID" value="NZ_SJPI01000001.1"/>
</dbReference>
<dbReference type="InterPro" id="IPR002372">
    <property type="entry name" value="PQQ_rpt_dom"/>
</dbReference>
<evidence type="ECO:0000313" key="4">
    <source>
        <dbReference type="Proteomes" id="UP000316598"/>
    </source>
</evidence>
<dbReference type="AlphaFoldDB" id="A0A5C5WVX0"/>
<proteinExistence type="predicted"/>
<gene>
    <name evidence="3" type="ORF">Pla22_16260</name>
</gene>
<evidence type="ECO:0000259" key="2">
    <source>
        <dbReference type="Pfam" id="PF13360"/>
    </source>
</evidence>
<dbReference type="OrthoDB" id="244732at2"/>
<dbReference type="Gene3D" id="2.130.10.10">
    <property type="entry name" value="YVTN repeat-like/Quinoprotein amine dehydrogenase"/>
    <property type="match status" value="1"/>
</dbReference>
<evidence type="ECO:0000256" key="1">
    <source>
        <dbReference type="SAM" id="SignalP"/>
    </source>
</evidence>
<dbReference type="SUPFAM" id="SSF50998">
    <property type="entry name" value="Quinoprotein alcohol dehydrogenase-like"/>
    <property type="match status" value="1"/>
</dbReference>
<dbReference type="PANTHER" id="PTHR34512:SF30">
    <property type="entry name" value="OUTER MEMBRANE PROTEIN ASSEMBLY FACTOR BAMB"/>
    <property type="match status" value="1"/>
</dbReference>
<dbReference type="InterPro" id="IPR018391">
    <property type="entry name" value="PQQ_b-propeller_rpt"/>
</dbReference>
<feature type="signal peptide" evidence="1">
    <location>
        <begin position="1"/>
        <end position="25"/>
    </location>
</feature>
<feature type="domain" description="Pyrrolo-quinoline quinone repeat" evidence="2">
    <location>
        <begin position="50"/>
        <end position="211"/>
    </location>
</feature>
<accession>A0A5C5WVX0</accession>
<feature type="chain" id="PRO_5023117412" evidence="1">
    <location>
        <begin position="26"/>
        <end position="407"/>
    </location>
</feature>
<protein>
    <submittedName>
        <fullName evidence="3">Outer membrane biogenesis protein BamB</fullName>
    </submittedName>
</protein>
<dbReference type="InterPro" id="IPR015943">
    <property type="entry name" value="WD40/YVTN_repeat-like_dom_sf"/>
</dbReference>
<dbReference type="Pfam" id="PF13360">
    <property type="entry name" value="PQQ_2"/>
    <property type="match status" value="2"/>
</dbReference>
<comment type="caution">
    <text evidence="3">The sequence shown here is derived from an EMBL/GenBank/DDBJ whole genome shotgun (WGS) entry which is preliminary data.</text>
</comment>
<sequence length="407" mass="42556" precursor="true">MRHLNTIVATAIASAILIPSVPSQAESNAWLSFRGDGSSSASSGPEVLDTTDQGNLVWSTTMPGRSVAAPIVIGGLVVSTSAEGPDEPNLFVTGLDVETGKVRWQQSFRATGRPFHHPTSSGAAPTPASDGNRIVAFYSSNDLVCLDLDGNLVWYRGLGSDYPKAGNDVGMASSPVIVDGAVIVQVECQGDSFAAAIELETGKNRWRISRPAASNWASPAVITRPNGSQEVILQSGSDLVAVDPANGTELWRMDEPRASIPSATKGSGMLLVPGSDLMALRIGEGTGKPEVVWQESKLSPKNACVAIAGDRAYVLKGSVLIAASVESGETIWQQRLSGLGGTWASPVVAGDRIYIFDQSGVGLVVQDKGDEAEVVSTVELGDGVLGSPAIADGKLFIRSQTKMFCFE</sequence>
<dbReference type="InterPro" id="IPR011047">
    <property type="entry name" value="Quinoprotein_ADH-like_sf"/>
</dbReference>
<dbReference type="SMART" id="SM00564">
    <property type="entry name" value="PQQ"/>
    <property type="match status" value="3"/>
</dbReference>
<dbReference type="Gene3D" id="2.40.10.480">
    <property type="match status" value="1"/>
</dbReference>
<evidence type="ECO:0000313" key="3">
    <source>
        <dbReference type="EMBL" id="TWT53992.1"/>
    </source>
</evidence>
<reference evidence="3 4" key="1">
    <citation type="submission" date="2019-02" db="EMBL/GenBank/DDBJ databases">
        <title>Deep-cultivation of Planctomycetes and their phenomic and genomic characterization uncovers novel biology.</title>
        <authorList>
            <person name="Wiegand S."/>
            <person name="Jogler M."/>
            <person name="Boedeker C."/>
            <person name="Pinto D."/>
            <person name="Vollmers J."/>
            <person name="Rivas-Marin E."/>
            <person name="Kohn T."/>
            <person name="Peeters S.H."/>
            <person name="Heuer A."/>
            <person name="Rast P."/>
            <person name="Oberbeckmann S."/>
            <person name="Bunk B."/>
            <person name="Jeske O."/>
            <person name="Meyerdierks A."/>
            <person name="Storesund J.E."/>
            <person name="Kallscheuer N."/>
            <person name="Luecker S."/>
            <person name="Lage O.M."/>
            <person name="Pohl T."/>
            <person name="Merkel B.J."/>
            <person name="Hornburger P."/>
            <person name="Mueller R.-W."/>
            <person name="Bruemmer F."/>
            <person name="Labrenz M."/>
            <person name="Spormann A.M."/>
            <person name="Op Den Camp H."/>
            <person name="Overmann J."/>
            <person name="Amann R."/>
            <person name="Jetten M.S.M."/>
            <person name="Mascher T."/>
            <person name="Medema M.H."/>
            <person name="Devos D.P."/>
            <person name="Kaster A.-K."/>
            <person name="Ovreas L."/>
            <person name="Rohde M."/>
            <person name="Galperin M.Y."/>
            <person name="Jogler C."/>
        </authorList>
    </citation>
    <scope>NUCLEOTIDE SEQUENCE [LARGE SCALE GENOMIC DNA]</scope>
    <source>
        <strain evidence="3 4">Pla22</strain>
    </source>
</reference>
<dbReference type="EMBL" id="SJPI01000001">
    <property type="protein sequence ID" value="TWT53992.1"/>
    <property type="molecule type" value="Genomic_DNA"/>
</dbReference>
<dbReference type="PANTHER" id="PTHR34512">
    <property type="entry name" value="CELL SURFACE PROTEIN"/>
    <property type="match status" value="1"/>
</dbReference>